<proteinExistence type="inferred from homology"/>
<dbReference type="AlphaFoldDB" id="A0A0L7QMU6"/>
<keyword evidence="3" id="KW-0805">Transcription regulation</keyword>
<comment type="subcellular location">
    <subcellularLocation>
        <location evidence="1">Nucleus</location>
    </subcellularLocation>
</comment>
<dbReference type="Gene3D" id="1.20.5.170">
    <property type="match status" value="1"/>
</dbReference>
<keyword evidence="4" id="KW-0238">DNA-binding</keyword>
<dbReference type="PROSITE" id="PS50217">
    <property type="entry name" value="BZIP"/>
    <property type="match status" value="1"/>
</dbReference>
<dbReference type="CDD" id="cd14695">
    <property type="entry name" value="bZIP_HLF"/>
    <property type="match status" value="1"/>
</dbReference>
<evidence type="ECO:0000256" key="7">
    <source>
        <dbReference type="SAM" id="MobiDB-lite"/>
    </source>
</evidence>
<dbReference type="EMBL" id="KQ414885">
    <property type="protein sequence ID" value="KOC59864.1"/>
    <property type="molecule type" value="Genomic_DNA"/>
</dbReference>
<accession>A0A0L7QMU6</accession>
<dbReference type="STRING" id="597456.A0A0L7QMU6"/>
<dbReference type="FunFam" id="1.20.5.170:FF:000025">
    <property type="entry name" value="nuclear factor interleukin-3-regulated protein-like"/>
    <property type="match status" value="1"/>
</dbReference>
<dbReference type="Proteomes" id="UP000053825">
    <property type="component" value="Unassembled WGS sequence"/>
</dbReference>
<dbReference type="PANTHER" id="PTHR11988">
    <property type="entry name" value="THYROTROPH EMBRYONIC FACTOR RELATED"/>
    <property type="match status" value="1"/>
</dbReference>
<dbReference type="SMART" id="SM00338">
    <property type="entry name" value="BRLZ"/>
    <property type="match status" value="1"/>
</dbReference>
<gene>
    <name evidence="9" type="ORF">WH47_10563</name>
</gene>
<protein>
    <submittedName>
        <fullName evidence="9">D site-binding protein</fullName>
    </submittedName>
</protein>
<evidence type="ECO:0000256" key="1">
    <source>
        <dbReference type="ARBA" id="ARBA00004123"/>
    </source>
</evidence>
<dbReference type="GO" id="GO:0000978">
    <property type="term" value="F:RNA polymerase II cis-regulatory region sequence-specific DNA binding"/>
    <property type="evidence" value="ECO:0007669"/>
    <property type="project" value="TreeGrafter"/>
</dbReference>
<name>A0A0L7QMU6_9HYME</name>
<dbReference type="InterPro" id="IPR004827">
    <property type="entry name" value="bZIP"/>
</dbReference>
<evidence type="ECO:0000256" key="6">
    <source>
        <dbReference type="ARBA" id="ARBA00023242"/>
    </source>
</evidence>
<evidence type="ECO:0000313" key="10">
    <source>
        <dbReference type="Proteomes" id="UP000053825"/>
    </source>
</evidence>
<feature type="region of interest" description="Disordered" evidence="7">
    <location>
        <begin position="127"/>
        <end position="172"/>
    </location>
</feature>
<organism evidence="9 10">
    <name type="scientific">Habropoda laboriosa</name>
    <dbReference type="NCBI Taxonomy" id="597456"/>
    <lineage>
        <taxon>Eukaryota</taxon>
        <taxon>Metazoa</taxon>
        <taxon>Ecdysozoa</taxon>
        <taxon>Arthropoda</taxon>
        <taxon>Hexapoda</taxon>
        <taxon>Insecta</taxon>
        <taxon>Pterygota</taxon>
        <taxon>Neoptera</taxon>
        <taxon>Endopterygota</taxon>
        <taxon>Hymenoptera</taxon>
        <taxon>Apocrita</taxon>
        <taxon>Aculeata</taxon>
        <taxon>Apoidea</taxon>
        <taxon>Anthophila</taxon>
        <taxon>Apidae</taxon>
        <taxon>Habropoda</taxon>
    </lineage>
</organism>
<dbReference type="PANTHER" id="PTHR11988:SF55">
    <property type="entry name" value="BZIP DOMAIN-CONTAINING PROTEIN"/>
    <property type="match status" value="1"/>
</dbReference>
<evidence type="ECO:0000256" key="5">
    <source>
        <dbReference type="ARBA" id="ARBA00023163"/>
    </source>
</evidence>
<dbReference type="SUPFAM" id="SSF57959">
    <property type="entry name" value="Leucine zipper domain"/>
    <property type="match status" value="1"/>
</dbReference>
<dbReference type="GO" id="GO:0000981">
    <property type="term" value="F:DNA-binding transcription factor activity, RNA polymerase II-specific"/>
    <property type="evidence" value="ECO:0007669"/>
    <property type="project" value="TreeGrafter"/>
</dbReference>
<comment type="similarity">
    <text evidence="2">Belongs to the bZIP family. NFIL3 subfamily.</text>
</comment>
<evidence type="ECO:0000256" key="3">
    <source>
        <dbReference type="ARBA" id="ARBA00023015"/>
    </source>
</evidence>
<keyword evidence="5" id="KW-0804">Transcription</keyword>
<evidence type="ECO:0000259" key="8">
    <source>
        <dbReference type="PROSITE" id="PS50217"/>
    </source>
</evidence>
<feature type="compositionally biased region" description="Basic and acidic residues" evidence="7">
    <location>
        <begin position="140"/>
        <end position="154"/>
    </location>
</feature>
<dbReference type="InterPro" id="IPR046347">
    <property type="entry name" value="bZIP_sf"/>
</dbReference>
<dbReference type="InterPro" id="IPR040223">
    <property type="entry name" value="PAR_bZIP"/>
</dbReference>
<evidence type="ECO:0000256" key="4">
    <source>
        <dbReference type="ARBA" id="ARBA00023125"/>
    </source>
</evidence>
<dbReference type="OrthoDB" id="6022300at2759"/>
<evidence type="ECO:0000313" key="9">
    <source>
        <dbReference type="EMBL" id="KOC59864.1"/>
    </source>
</evidence>
<reference evidence="9 10" key="1">
    <citation type="submission" date="2015-07" db="EMBL/GenBank/DDBJ databases">
        <title>The genome of Habropoda laboriosa.</title>
        <authorList>
            <person name="Pan H."/>
            <person name="Kapheim K."/>
        </authorList>
    </citation>
    <scope>NUCLEOTIDE SEQUENCE [LARGE SCALE GENOMIC DNA]</scope>
    <source>
        <strain evidence="9">0110345459</strain>
    </source>
</reference>
<keyword evidence="6" id="KW-0539">Nucleus</keyword>
<feature type="domain" description="BZIP" evidence="8">
    <location>
        <begin position="150"/>
        <end position="213"/>
    </location>
</feature>
<evidence type="ECO:0000256" key="2">
    <source>
        <dbReference type="ARBA" id="ARBA00006079"/>
    </source>
</evidence>
<dbReference type="Pfam" id="PF07716">
    <property type="entry name" value="bZIP_2"/>
    <property type="match status" value="1"/>
</dbReference>
<sequence>MSSHTHARTICSGSTVSGAFSALHLLRSYSLFAPTSDLCRYESYNSKDYGFGSADILDNSNPSNTAIGRIPSPLTPSSLSAAFSLPGSLLQPPFITTVPPLMQSISMPPAFSNTNTGNMVSHHFLGTNSVTSVHRRPRSEKKPIPDEQKDEKYYERRKRNNQAAKKSRDARKIREDHIALRATMLEHENAILRAQVITLREEAQCLRHMLIKQQAPPLQSIDRSISSMTPVTLSPPHSTTTLDCQI</sequence>
<keyword evidence="10" id="KW-1185">Reference proteome</keyword>
<dbReference type="GO" id="GO:0005634">
    <property type="term" value="C:nucleus"/>
    <property type="evidence" value="ECO:0007669"/>
    <property type="project" value="UniProtKB-SubCell"/>
</dbReference>